<accession>A0A9K3CYX2</accession>
<feature type="compositionally biased region" description="Acidic residues" evidence="1">
    <location>
        <begin position="167"/>
        <end position="176"/>
    </location>
</feature>
<organism evidence="2 3">
    <name type="scientific">Kipferlia bialata</name>
    <dbReference type="NCBI Taxonomy" id="797122"/>
    <lineage>
        <taxon>Eukaryota</taxon>
        <taxon>Metamonada</taxon>
        <taxon>Carpediemonas-like organisms</taxon>
        <taxon>Kipferlia</taxon>
    </lineage>
</organism>
<sequence>MATRQDQLYQTYKTIFPVTMEEFSSVLATCESPSSLQLALLEYTSNRPVAEGEKEEEREAVADPEGSHSVDRTGATRPSFDSPLPRSNSYCGAVYVGDPVPAEGASGQGEGRESVSVSVHSTDAQGVEDSVHTSQSDSAYEKAGHAFPSPVDGLGESPPPHTHVVEETESESESDDAPPCRGVPSPSGAPPPVVTAESGAPPPPLVLDSLPPSAPVSVPVNAPAAGAYPCGGFYTDTDPETSSPLSAYGGQGEEGVVEWKGETGDRREVPREPVEDTLREEVEERETEGEPEAEGSLPVFPHFPSPPTPTVQREEAHEVEAPSGAVPGPDREIQVEYVAVPTSPPLPVYNVPQGGLETVGRDTDPTPPGVSTHTQTPYHAVEPMPKVVPMSPPPEAESVADSASDSESEEAPEPSTHSEDQSDTDTDPSQCEYPADDGASGLDQCVRVSVAYGSCLASAVGANGLCTEGVFSADTVAHPTSHPLSSSQTYGTGPRLAEMPCPTSLLQSQPVPTYREREAEGEREMGIEDLQPELDVDADTKPGPNPDIASGLASLHRLSGSLRQRVQSLNQSIGASVSNSNRVGRGRVSTVSHPTETHLSTPYSLPLDERDDKGASGYLPAASYTVDTADRPPHPLDTPIRLGSGVDRVGSNGGHHSYHSLSRHVPPRPTRAPPRRPSRPPPPPPASTAPYHAPSLPSLPSLPPLPCLTVRHGTTLDVMCAVSGGSGTLTVHRSRTGMAAPPMSRYTLPPSHTVSVTHPDGTVSDMDLTAFPISPSGVIRYTAVLDTPQSGVYSLSLRQREVGRAYSDRGMSGVGSSSSYHSSMSHLSHLSHGSSGAGMVGSQYSSYIPHHPSVPHVSPPTNGRVLSTVTVQVDNAFSASVSQDAYPSPSVVIGTTGDRVCMEGGRGGAPVTLSQLSVCPTPTLVYVTRPIPAGRVDSVTYRVEAMAEGSPSPPSPSSPYDTHDTGVMLGIGCGVPSPSPSHSGLSHVSIRCIPLSLSSLGLSSGVHCSGTAGTVHQPRYMRDLRLGDTVCLTLNRTASSSDDSLSLSVNGETVCLVHVALPLSCPVYPSIELFGPGVLVRLV</sequence>
<feature type="compositionally biased region" description="Low complexity" evidence="1">
    <location>
        <begin position="688"/>
        <end position="697"/>
    </location>
</feature>
<feature type="region of interest" description="Disordered" evidence="1">
    <location>
        <begin position="101"/>
        <end position="208"/>
    </location>
</feature>
<feature type="region of interest" description="Disordered" evidence="1">
    <location>
        <begin position="572"/>
        <end position="697"/>
    </location>
</feature>
<feature type="compositionally biased region" description="Basic and acidic residues" evidence="1">
    <location>
        <begin position="257"/>
        <end position="282"/>
    </location>
</feature>
<dbReference type="EMBL" id="BDIP01002193">
    <property type="protein sequence ID" value="GIQ85893.1"/>
    <property type="molecule type" value="Genomic_DNA"/>
</dbReference>
<feature type="region of interest" description="Disordered" evidence="1">
    <location>
        <begin position="48"/>
        <end position="87"/>
    </location>
</feature>
<evidence type="ECO:0000313" key="2">
    <source>
        <dbReference type="EMBL" id="GIQ85893.1"/>
    </source>
</evidence>
<dbReference type="Proteomes" id="UP000265618">
    <property type="component" value="Unassembled WGS sequence"/>
</dbReference>
<gene>
    <name evidence="2" type="ORF">KIPB_007639</name>
</gene>
<evidence type="ECO:0000313" key="3">
    <source>
        <dbReference type="Proteomes" id="UP000265618"/>
    </source>
</evidence>
<feature type="region of interest" description="Disordered" evidence="1">
    <location>
        <begin position="478"/>
        <end position="527"/>
    </location>
</feature>
<keyword evidence="3" id="KW-1185">Reference proteome</keyword>
<feature type="compositionally biased region" description="Basic and acidic residues" evidence="1">
    <location>
        <begin position="514"/>
        <end position="526"/>
    </location>
</feature>
<feature type="compositionally biased region" description="Polar residues" evidence="1">
    <location>
        <begin position="115"/>
        <end position="124"/>
    </location>
</feature>
<evidence type="ECO:0000256" key="1">
    <source>
        <dbReference type="SAM" id="MobiDB-lite"/>
    </source>
</evidence>
<feature type="compositionally biased region" description="Polar residues" evidence="1">
    <location>
        <begin position="482"/>
        <end position="491"/>
    </location>
</feature>
<reference evidence="2 3" key="1">
    <citation type="journal article" date="2018" name="PLoS ONE">
        <title>The draft genome of Kipferlia bialata reveals reductive genome evolution in fornicate parasites.</title>
        <authorList>
            <person name="Tanifuji G."/>
            <person name="Takabayashi S."/>
            <person name="Kume K."/>
            <person name="Takagi M."/>
            <person name="Nakayama T."/>
            <person name="Kamikawa R."/>
            <person name="Inagaki Y."/>
            <person name="Hashimoto T."/>
        </authorList>
    </citation>
    <scope>NUCLEOTIDE SEQUENCE [LARGE SCALE GENOMIC DNA]</scope>
    <source>
        <strain evidence="2">NY0173</strain>
    </source>
</reference>
<feature type="compositionally biased region" description="Polar residues" evidence="1">
    <location>
        <begin position="572"/>
        <end position="582"/>
    </location>
</feature>
<name>A0A9K3CYX2_9EUKA</name>
<feature type="compositionally biased region" description="Basic residues" evidence="1">
    <location>
        <begin position="656"/>
        <end position="666"/>
    </location>
</feature>
<feature type="compositionally biased region" description="Acidic residues" evidence="1">
    <location>
        <begin position="283"/>
        <end position="293"/>
    </location>
</feature>
<comment type="caution">
    <text evidence="2">The sequence shown here is derived from an EMBL/GenBank/DDBJ whole genome shotgun (WGS) entry which is preliminary data.</text>
</comment>
<proteinExistence type="predicted"/>
<protein>
    <submittedName>
        <fullName evidence="2">Uncharacterized protein</fullName>
    </submittedName>
</protein>
<dbReference type="AlphaFoldDB" id="A0A9K3CYX2"/>
<feature type="compositionally biased region" description="Basic and acidic residues" evidence="1">
    <location>
        <begin position="50"/>
        <end position="71"/>
    </location>
</feature>
<feature type="compositionally biased region" description="Polar residues" evidence="1">
    <location>
        <begin position="589"/>
        <end position="603"/>
    </location>
</feature>
<feature type="region of interest" description="Disordered" evidence="1">
    <location>
        <begin position="235"/>
        <end position="435"/>
    </location>
</feature>